<dbReference type="EMBL" id="JAQJAC010000007">
    <property type="protein sequence ID" value="KAJ5579122.1"/>
    <property type="molecule type" value="Genomic_DNA"/>
</dbReference>
<sequence>MGAQIQCHWRYSCPDRPYPSFSGVGNGQVSITVYHQRPGSCISGDNSLLMFDRNPVIEVSGEMLAAAKHTAEHGTLNEMQNNNIE</sequence>
<name>A0AAD6DFH5_9EURO</name>
<protein>
    <submittedName>
        <fullName evidence="1">Uncharacterized protein</fullName>
    </submittedName>
</protein>
<organism evidence="1 2">
    <name type="scientific">Penicillium hetheringtonii</name>
    <dbReference type="NCBI Taxonomy" id="911720"/>
    <lineage>
        <taxon>Eukaryota</taxon>
        <taxon>Fungi</taxon>
        <taxon>Dikarya</taxon>
        <taxon>Ascomycota</taxon>
        <taxon>Pezizomycotina</taxon>
        <taxon>Eurotiomycetes</taxon>
        <taxon>Eurotiomycetidae</taxon>
        <taxon>Eurotiales</taxon>
        <taxon>Aspergillaceae</taxon>
        <taxon>Penicillium</taxon>
    </lineage>
</organism>
<reference evidence="1 2" key="1">
    <citation type="journal article" date="2023" name="IMA Fungus">
        <title>Comparative genomic study of the Penicillium genus elucidates a diverse pangenome and 15 lateral gene transfer events.</title>
        <authorList>
            <person name="Petersen C."/>
            <person name="Sorensen T."/>
            <person name="Nielsen M.R."/>
            <person name="Sondergaard T.E."/>
            <person name="Sorensen J.L."/>
            <person name="Fitzpatrick D.A."/>
            <person name="Frisvad J.C."/>
            <person name="Nielsen K.L."/>
        </authorList>
    </citation>
    <scope>NUCLEOTIDE SEQUENCE [LARGE SCALE GENOMIC DNA]</scope>
    <source>
        <strain evidence="1 2">IBT 29057</strain>
    </source>
</reference>
<gene>
    <name evidence="1" type="ORF">N7450_007989</name>
</gene>
<proteinExistence type="predicted"/>
<dbReference type="AlphaFoldDB" id="A0AAD6DFH5"/>
<evidence type="ECO:0000313" key="1">
    <source>
        <dbReference type="EMBL" id="KAJ5579122.1"/>
    </source>
</evidence>
<accession>A0AAD6DFH5</accession>
<dbReference type="Proteomes" id="UP001216150">
    <property type="component" value="Unassembled WGS sequence"/>
</dbReference>
<evidence type="ECO:0000313" key="2">
    <source>
        <dbReference type="Proteomes" id="UP001216150"/>
    </source>
</evidence>
<comment type="caution">
    <text evidence="1">The sequence shown here is derived from an EMBL/GenBank/DDBJ whole genome shotgun (WGS) entry which is preliminary data.</text>
</comment>
<keyword evidence="2" id="KW-1185">Reference proteome</keyword>